<sequence>MSQQRKFLNKNKLSDEESLAMFESDDYGTHAIVDVLQVGDRENQSTDSTDEMGPTLNLHTDHPTCSFKNGVSDEELVPFRGETPFRVYMKSKPDKFGLKMWTLAKLELEWFSSSKKQTGVRPRTDSSDGHGKPLVVRICITADHFFLPLLD</sequence>
<evidence type="ECO:0000259" key="2">
    <source>
        <dbReference type="Pfam" id="PF13843"/>
    </source>
</evidence>
<feature type="domain" description="PiggyBac transposable element-derived protein" evidence="2">
    <location>
        <begin position="73"/>
        <end position="106"/>
    </location>
</feature>
<name>A0AAW1TRM7_9CUCU</name>
<proteinExistence type="predicted"/>
<reference evidence="3 4" key="1">
    <citation type="submission" date="2023-03" db="EMBL/GenBank/DDBJ databases">
        <title>Genome insight into feeding habits of ladybird beetles.</title>
        <authorList>
            <person name="Li H.-S."/>
            <person name="Huang Y.-H."/>
            <person name="Pang H."/>
        </authorList>
    </citation>
    <scope>NUCLEOTIDE SEQUENCE [LARGE SCALE GENOMIC DNA]</scope>
    <source>
        <strain evidence="3">SYSU_2023b</strain>
        <tissue evidence="3">Whole body</tissue>
    </source>
</reference>
<accession>A0AAW1TRM7</accession>
<keyword evidence="4" id="KW-1185">Reference proteome</keyword>
<dbReference type="InterPro" id="IPR029526">
    <property type="entry name" value="PGBD"/>
</dbReference>
<comment type="caution">
    <text evidence="3">The sequence shown here is derived from an EMBL/GenBank/DDBJ whole genome shotgun (WGS) entry which is preliminary data.</text>
</comment>
<feature type="region of interest" description="Disordered" evidence="1">
    <location>
        <begin position="42"/>
        <end position="61"/>
    </location>
</feature>
<protein>
    <recommendedName>
        <fullName evidence="2">PiggyBac transposable element-derived protein domain-containing protein</fullName>
    </recommendedName>
</protein>
<dbReference type="AlphaFoldDB" id="A0AAW1TRM7"/>
<organism evidence="3 4">
    <name type="scientific">Henosepilachna vigintioctopunctata</name>
    <dbReference type="NCBI Taxonomy" id="420089"/>
    <lineage>
        <taxon>Eukaryota</taxon>
        <taxon>Metazoa</taxon>
        <taxon>Ecdysozoa</taxon>
        <taxon>Arthropoda</taxon>
        <taxon>Hexapoda</taxon>
        <taxon>Insecta</taxon>
        <taxon>Pterygota</taxon>
        <taxon>Neoptera</taxon>
        <taxon>Endopterygota</taxon>
        <taxon>Coleoptera</taxon>
        <taxon>Polyphaga</taxon>
        <taxon>Cucujiformia</taxon>
        <taxon>Coccinelloidea</taxon>
        <taxon>Coccinellidae</taxon>
        <taxon>Epilachninae</taxon>
        <taxon>Epilachnini</taxon>
        <taxon>Henosepilachna</taxon>
    </lineage>
</organism>
<dbReference type="Pfam" id="PF13843">
    <property type="entry name" value="DDE_Tnp_1_7"/>
    <property type="match status" value="1"/>
</dbReference>
<evidence type="ECO:0000313" key="3">
    <source>
        <dbReference type="EMBL" id="KAK9873454.1"/>
    </source>
</evidence>
<gene>
    <name evidence="3" type="ORF">WA026_022685</name>
</gene>
<evidence type="ECO:0000313" key="4">
    <source>
        <dbReference type="Proteomes" id="UP001431783"/>
    </source>
</evidence>
<dbReference type="Proteomes" id="UP001431783">
    <property type="component" value="Unassembled WGS sequence"/>
</dbReference>
<evidence type="ECO:0000256" key="1">
    <source>
        <dbReference type="SAM" id="MobiDB-lite"/>
    </source>
</evidence>
<dbReference type="EMBL" id="JARQZJ010000020">
    <property type="protein sequence ID" value="KAK9873454.1"/>
    <property type="molecule type" value="Genomic_DNA"/>
</dbReference>